<evidence type="ECO:0000313" key="3">
    <source>
        <dbReference type="Proteomes" id="UP000765509"/>
    </source>
</evidence>
<protein>
    <submittedName>
        <fullName evidence="2">Uncharacterized protein</fullName>
    </submittedName>
</protein>
<evidence type="ECO:0000256" key="1">
    <source>
        <dbReference type="SAM" id="MobiDB-lite"/>
    </source>
</evidence>
<dbReference type="Proteomes" id="UP000765509">
    <property type="component" value="Unassembled WGS sequence"/>
</dbReference>
<dbReference type="AlphaFoldDB" id="A0A9Q3CW18"/>
<feature type="region of interest" description="Disordered" evidence="1">
    <location>
        <begin position="1"/>
        <end position="25"/>
    </location>
</feature>
<keyword evidence="3" id="KW-1185">Reference proteome</keyword>
<dbReference type="EMBL" id="AVOT02011531">
    <property type="protein sequence ID" value="MBW0492329.1"/>
    <property type="molecule type" value="Genomic_DNA"/>
</dbReference>
<gene>
    <name evidence="2" type="ORF">O181_032044</name>
</gene>
<sequence>MIRQKQSPSPFSRPMVSSIPFNSKRPNKLPKRVMIHAQASISLQKEIPRNNTPKDYSLWFNGKEIEICIERVENIVGIEGESGRDIARQISFWAKDQDISYHIKETPGYKTGKWKKFKLSMNRRWGTVSPERRYKLSSITQLFRMIQQEG</sequence>
<name>A0A9Q3CW18_9BASI</name>
<feature type="compositionally biased region" description="Polar residues" evidence="1">
    <location>
        <begin position="1"/>
        <end position="10"/>
    </location>
</feature>
<organism evidence="2 3">
    <name type="scientific">Austropuccinia psidii MF-1</name>
    <dbReference type="NCBI Taxonomy" id="1389203"/>
    <lineage>
        <taxon>Eukaryota</taxon>
        <taxon>Fungi</taxon>
        <taxon>Dikarya</taxon>
        <taxon>Basidiomycota</taxon>
        <taxon>Pucciniomycotina</taxon>
        <taxon>Pucciniomycetes</taxon>
        <taxon>Pucciniales</taxon>
        <taxon>Sphaerophragmiaceae</taxon>
        <taxon>Austropuccinia</taxon>
    </lineage>
</organism>
<dbReference type="OrthoDB" id="2152029at2759"/>
<comment type="caution">
    <text evidence="2">The sequence shown here is derived from an EMBL/GenBank/DDBJ whole genome shotgun (WGS) entry which is preliminary data.</text>
</comment>
<proteinExistence type="predicted"/>
<accession>A0A9Q3CW18</accession>
<evidence type="ECO:0000313" key="2">
    <source>
        <dbReference type="EMBL" id="MBW0492329.1"/>
    </source>
</evidence>
<reference evidence="2" key="1">
    <citation type="submission" date="2021-03" db="EMBL/GenBank/DDBJ databases">
        <title>Draft genome sequence of rust myrtle Austropuccinia psidii MF-1, a brazilian biotype.</title>
        <authorList>
            <person name="Quecine M.C."/>
            <person name="Pachon D.M.R."/>
            <person name="Bonatelli M.L."/>
            <person name="Correr F.H."/>
            <person name="Franceschini L.M."/>
            <person name="Leite T.F."/>
            <person name="Margarido G.R.A."/>
            <person name="Almeida C.A."/>
            <person name="Ferrarezi J.A."/>
            <person name="Labate C.A."/>
        </authorList>
    </citation>
    <scope>NUCLEOTIDE SEQUENCE</scope>
    <source>
        <strain evidence="2">MF-1</strain>
    </source>
</reference>